<evidence type="ECO:0000256" key="1">
    <source>
        <dbReference type="SAM" id="Phobius"/>
    </source>
</evidence>
<dbReference type="RefSeq" id="WP_182706668.1">
    <property type="nucleotide sequence ID" value="NZ_JACJII010000001.1"/>
</dbReference>
<protein>
    <submittedName>
        <fullName evidence="3">Uncharacterized protein</fullName>
    </submittedName>
</protein>
<keyword evidence="4" id="KW-1185">Reference proteome</keyword>
<keyword evidence="1" id="KW-0472">Membrane</keyword>
<name>A0A7W3R9L0_9ACTN</name>
<dbReference type="EMBL" id="JACJII010000001">
    <property type="protein sequence ID" value="MBA9005488.1"/>
    <property type="molecule type" value="Genomic_DNA"/>
</dbReference>
<accession>A0A7W3R9L0</accession>
<dbReference type="Proteomes" id="UP000539313">
    <property type="component" value="Unassembled WGS sequence"/>
</dbReference>
<evidence type="ECO:0000313" key="4">
    <source>
        <dbReference type="Proteomes" id="UP000539313"/>
    </source>
</evidence>
<feature type="transmembrane region" description="Helical" evidence="1">
    <location>
        <begin position="162"/>
        <end position="181"/>
    </location>
</feature>
<organism evidence="3 4">
    <name type="scientific">Thermomonospora cellulosilytica</name>
    <dbReference type="NCBI Taxonomy" id="1411118"/>
    <lineage>
        <taxon>Bacteria</taxon>
        <taxon>Bacillati</taxon>
        <taxon>Actinomycetota</taxon>
        <taxon>Actinomycetes</taxon>
        <taxon>Streptosporangiales</taxon>
        <taxon>Thermomonosporaceae</taxon>
        <taxon>Thermomonospora</taxon>
    </lineage>
</organism>
<evidence type="ECO:0000313" key="3">
    <source>
        <dbReference type="EMBL" id="MBA9005488.1"/>
    </source>
</evidence>
<comment type="caution">
    <text evidence="3">The sequence shown here is derived from an EMBL/GenBank/DDBJ whole genome shotgun (WGS) entry which is preliminary data.</text>
</comment>
<sequence length="187" mass="19631">MRVRTIVAGAAATAAALLAAPPAQPAQAAQPEWPAHVGRAADPEPGRFEIDPGSAKPDETVTVRGRCERPGDETMRITSHALRAEEIELDADGGFNRAATVRRTQPGRYTVTVVCLPSRVSYTEVFYVHRWSDHYEAVAYPKGAPQTGGGGALSGGRDRPPLALLLLPVALAGAAGAAVFARSRGRA</sequence>
<evidence type="ECO:0000256" key="2">
    <source>
        <dbReference type="SAM" id="SignalP"/>
    </source>
</evidence>
<reference evidence="3 4" key="1">
    <citation type="submission" date="2020-08" db="EMBL/GenBank/DDBJ databases">
        <title>Sequencing the genomes of 1000 actinobacteria strains.</title>
        <authorList>
            <person name="Klenk H.-P."/>
        </authorList>
    </citation>
    <scope>NUCLEOTIDE SEQUENCE [LARGE SCALE GENOMIC DNA]</scope>
    <source>
        <strain evidence="3 4">DSM 45823</strain>
    </source>
</reference>
<gene>
    <name evidence="3" type="ORF">HNR21_004370</name>
</gene>
<keyword evidence="2" id="KW-0732">Signal</keyword>
<proteinExistence type="predicted"/>
<keyword evidence="1" id="KW-0812">Transmembrane</keyword>
<dbReference type="AlphaFoldDB" id="A0A7W3R9L0"/>
<feature type="chain" id="PRO_5031411392" evidence="2">
    <location>
        <begin position="29"/>
        <end position="187"/>
    </location>
</feature>
<keyword evidence="1" id="KW-1133">Transmembrane helix</keyword>
<feature type="signal peptide" evidence="2">
    <location>
        <begin position="1"/>
        <end position="28"/>
    </location>
</feature>